<evidence type="ECO:0000313" key="1">
    <source>
        <dbReference type="EMBL" id="KAH6677928.1"/>
    </source>
</evidence>
<sequence length="301" mass="33984">MSPRMYKTAKVCHPPSPLLSSNHHTTATMMKVQVIPVGNLTSLETLASFKLTPLAPHLIVLADMGHISLFTKPEMWSQLQGHYTRLTMKYQHVYLVPGFTQVTDNFVWHDIIASIQRLVALLEGKLSFVPSRSVSIRDMDHPAQSSVTFLIANLFRPIGWPTPEEVALEQIRKEVSGSLSEEIVVPIKTDRDFINKGVRAAECDRRVHATVVLSFLPSTQVDYRPDDNAVKIMTSKDFREEPFWESSQLYYVQFGSQGRGCKSDRFYCNGSLNEVLRPGIQFGRPLRGVLDHDCDGVILEI</sequence>
<dbReference type="OrthoDB" id="550558at2759"/>
<dbReference type="EMBL" id="JAGSXJ010000022">
    <property type="protein sequence ID" value="KAH6677928.1"/>
    <property type="molecule type" value="Genomic_DNA"/>
</dbReference>
<name>A0A9P8V7A1_9PEZI</name>
<evidence type="ECO:0000313" key="2">
    <source>
        <dbReference type="Proteomes" id="UP000770015"/>
    </source>
</evidence>
<keyword evidence="2" id="KW-1185">Reference proteome</keyword>
<protein>
    <submittedName>
        <fullName evidence="1">Uncharacterized protein</fullName>
    </submittedName>
</protein>
<organism evidence="1 2">
    <name type="scientific">Plectosphaerella plurivora</name>
    <dbReference type="NCBI Taxonomy" id="936078"/>
    <lineage>
        <taxon>Eukaryota</taxon>
        <taxon>Fungi</taxon>
        <taxon>Dikarya</taxon>
        <taxon>Ascomycota</taxon>
        <taxon>Pezizomycotina</taxon>
        <taxon>Sordariomycetes</taxon>
        <taxon>Hypocreomycetidae</taxon>
        <taxon>Glomerellales</taxon>
        <taxon>Plectosphaerellaceae</taxon>
        <taxon>Plectosphaerella</taxon>
    </lineage>
</organism>
<comment type="caution">
    <text evidence="1">The sequence shown here is derived from an EMBL/GenBank/DDBJ whole genome shotgun (WGS) entry which is preliminary data.</text>
</comment>
<proteinExistence type="predicted"/>
<reference evidence="1" key="1">
    <citation type="journal article" date="2021" name="Nat. Commun.">
        <title>Genetic determinants of endophytism in the Arabidopsis root mycobiome.</title>
        <authorList>
            <person name="Mesny F."/>
            <person name="Miyauchi S."/>
            <person name="Thiergart T."/>
            <person name="Pickel B."/>
            <person name="Atanasova L."/>
            <person name="Karlsson M."/>
            <person name="Huettel B."/>
            <person name="Barry K.W."/>
            <person name="Haridas S."/>
            <person name="Chen C."/>
            <person name="Bauer D."/>
            <person name="Andreopoulos W."/>
            <person name="Pangilinan J."/>
            <person name="LaButti K."/>
            <person name="Riley R."/>
            <person name="Lipzen A."/>
            <person name="Clum A."/>
            <person name="Drula E."/>
            <person name="Henrissat B."/>
            <person name="Kohler A."/>
            <person name="Grigoriev I.V."/>
            <person name="Martin F.M."/>
            <person name="Hacquard S."/>
        </authorList>
    </citation>
    <scope>NUCLEOTIDE SEQUENCE</scope>
    <source>
        <strain evidence="1">MPI-SDFR-AT-0117</strain>
    </source>
</reference>
<dbReference type="AlphaFoldDB" id="A0A9P8V7A1"/>
<accession>A0A9P8V7A1</accession>
<dbReference type="Proteomes" id="UP000770015">
    <property type="component" value="Unassembled WGS sequence"/>
</dbReference>
<gene>
    <name evidence="1" type="ORF">F5X68DRAFT_264070</name>
</gene>